<comment type="caution">
    <text evidence="5">The sequence shown here is derived from an EMBL/GenBank/DDBJ whole genome shotgun (WGS) entry which is preliminary data.</text>
</comment>
<evidence type="ECO:0000256" key="4">
    <source>
        <dbReference type="SAM" id="SignalP"/>
    </source>
</evidence>
<evidence type="ECO:0000313" key="6">
    <source>
        <dbReference type="Proteomes" id="UP000636891"/>
    </source>
</evidence>
<protein>
    <recommendedName>
        <fullName evidence="7">Receptor L-domain domain-containing protein</fullName>
    </recommendedName>
</protein>
<dbReference type="PROSITE" id="PS51257">
    <property type="entry name" value="PROKAR_LIPOPROTEIN"/>
    <property type="match status" value="1"/>
</dbReference>
<keyword evidence="3" id="KW-0325">Glycoprotein</keyword>
<organism evidence="5 6">
    <name type="scientific">Alistipes hominis</name>
    <dbReference type="NCBI Taxonomy" id="2763015"/>
    <lineage>
        <taxon>Bacteria</taxon>
        <taxon>Pseudomonadati</taxon>
        <taxon>Bacteroidota</taxon>
        <taxon>Bacteroidia</taxon>
        <taxon>Bacteroidales</taxon>
        <taxon>Rikenellaceae</taxon>
        <taxon>Alistipes</taxon>
    </lineage>
</organism>
<feature type="chain" id="PRO_5046068557" description="Receptor L-domain domain-containing protein" evidence="4">
    <location>
        <begin position="19"/>
        <end position="667"/>
    </location>
</feature>
<keyword evidence="2 4" id="KW-0732">Signal</keyword>
<dbReference type="PANTHER" id="PTHR31018:SF3">
    <property type="entry name" value="RECEPTOR PROTEIN-TYROSINE KINASE"/>
    <property type="match status" value="1"/>
</dbReference>
<proteinExistence type="predicted"/>
<name>A0ABR7CQ19_9BACT</name>
<evidence type="ECO:0000256" key="3">
    <source>
        <dbReference type="ARBA" id="ARBA00023180"/>
    </source>
</evidence>
<feature type="signal peptide" evidence="4">
    <location>
        <begin position="1"/>
        <end position="18"/>
    </location>
</feature>
<dbReference type="SUPFAM" id="SSF52058">
    <property type="entry name" value="L domain-like"/>
    <property type="match status" value="1"/>
</dbReference>
<dbReference type="Gene3D" id="2.60.40.2340">
    <property type="match status" value="1"/>
</dbReference>
<comment type="subcellular location">
    <subcellularLocation>
        <location evidence="1">Cell envelope</location>
    </subcellularLocation>
</comment>
<gene>
    <name evidence="5" type="ORF">H8S08_12050</name>
</gene>
<evidence type="ECO:0000256" key="2">
    <source>
        <dbReference type="ARBA" id="ARBA00022729"/>
    </source>
</evidence>
<dbReference type="Proteomes" id="UP000636891">
    <property type="component" value="Unassembled WGS sequence"/>
</dbReference>
<evidence type="ECO:0000256" key="1">
    <source>
        <dbReference type="ARBA" id="ARBA00004196"/>
    </source>
</evidence>
<keyword evidence="6" id="KW-1185">Reference proteome</keyword>
<accession>A0ABR7CQ19</accession>
<reference evidence="5 6" key="1">
    <citation type="submission" date="2020-08" db="EMBL/GenBank/DDBJ databases">
        <title>Genome public.</title>
        <authorList>
            <person name="Liu C."/>
            <person name="Sun Q."/>
        </authorList>
    </citation>
    <scope>NUCLEOTIDE SEQUENCE [LARGE SCALE GENOMIC DNA]</scope>
    <source>
        <strain evidence="5 6">New-7</strain>
    </source>
</reference>
<evidence type="ECO:0008006" key="7">
    <source>
        <dbReference type="Google" id="ProtNLM"/>
    </source>
</evidence>
<dbReference type="PANTHER" id="PTHR31018">
    <property type="entry name" value="SPORULATION-SPECIFIC PROTEIN-RELATED"/>
    <property type="match status" value="1"/>
</dbReference>
<evidence type="ECO:0000313" key="5">
    <source>
        <dbReference type="EMBL" id="MBC5617737.1"/>
    </source>
</evidence>
<dbReference type="RefSeq" id="WP_118657255.1">
    <property type="nucleotide sequence ID" value="NZ_JACOOK010000008.1"/>
</dbReference>
<dbReference type="EMBL" id="JACOOK010000008">
    <property type="protein sequence ID" value="MBC5617737.1"/>
    <property type="molecule type" value="Genomic_DNA"/>
</dbReference>
<sequence length="667" mass="71431">MKNKINLLCVAFFSLLLAGCEKENNDFVGSDNYITSFKLVNGEQEWPAIIADNNITVTVPAGADLSGAAVVLETCEHVAVSPDPASITDWEASRDFTAVSYNQTQRTYHYSLVRTEADTKGDFVLNTQASVDAFATMGIETIDGNLSVGTETSEDDPITNLDGLQNLKNVRYILTIGEYCTLPEIKLENLQRTGALRLSSLADEVQSLSLPALEAVSMNAEICSGELTSLDLAGLSRVDGDFILKADKMEEISLSALVSIGGELQIQQLNNNQAQVQKISLGALQTIGKRLYLYSLRQLVELDVPALKIVGGIYLEDCREFTELSCPALEETTSYSIDFKRCSQLTSYKFPTLKKAWSIICNSSLTSLDFSSLTTVTSDLTLTSMTLSDLGVFGKLETVGGILSLDGVKELTFSFDKLGTLKNIGGLGLNNIPVDGGELDFTQSGITGDITLSGSSMLIDKIIGPDRFEGTLNLNNSSATKLPVIEGFRVMGGLTINANPSDAVSLPVEEILGDLTLTKMGGCPSFEMPNLKRVGGEFEAVITTLTKATSFTLPALETIGGNMTFATGRPGTPQSIGMPALTAVGGNLFVGPTSTIALLKPNTAITSLDFGKLTSVNSVTVDNLKGLKDFSGFTALVPYIDATRWNVTECAYNPKYSDLKNGDFTKP</sequence>
<dbReference type="InterPro" id="IPR051648">
    <property type="entry name" value="CWI-Assembly_Regulator"/>
</dbReference>